<dbReference type="RefSeq" id="WP_272651083.1">
    <property type="nucleotide sequence ID" value="NZ_JAZDDG010000004.1"/>
</dbReference>
<dbReference type="InterPro" id="IPR001789">
    <property type="entry name" value="Sig_transdc_resp-reg_receiver"/>
</dbReference>
<dbReference type="InterPro" id="IPR011006">
    <property type="entry name" value="CheY-like_superfamily"/>
</dbReference>
<dbReference type="Gene3D" id="3.40.50.2300">
    <property type="match status" value="1"/>
</dbReference>
<feature type="modified residue" description="4-aspartylphosphate" evidence="1">
    <location>
        <position position="61"/>
    </location>
</feature>
<protein>
    <submittedName>
        <fullName evidence="3">Response regulator</fullName>
    </submittedName>
</protein>
<dbReference type="Proteomes" id="UP001356308">
    <property type="component" value="Unassembled WGS sequence"/>
</dbReference>
<keyword evidence="1" id="KW-0597">Phosphoprotein</keyword>
<proteinExistence type="predicted"/>
<evidence type="ECO:0000313" key="4">
    <source>
        <dbReference type="Proteomes" id="UP001356308"/>
    </source>
</evidence>
<keyword evidence="4" id="KW-1185">Reference proteome</keyword>
<evidence type="ECO:0000313" key="3">
    <source>
        <dbReference type="EMBL" id="MEE1976383.1"/>
    </source>
</evidence>
<reference evidence="3 4" key="1">
    <citation type="submission" date="2024-01" db="EMBL/GenBank/DDBJ databases">
        <title>Maribacter spp. originated from different algae showed divergent polysaccharides utilization ability.</title>
        <authorList>
            <person name="Wang H."/>
            <person name="Wu Y."/>
        </authorList>
    </citation>
    <scope>NUCLEOTIDE SEQUENCE [LARGE SCALE GENOMIC DNA]</scope>
    <source>
        <strain evidence="3 4">PR1</strain>
    </source>
</reference>
<accession>A0ABU7IUT5</accession>
<dbReference type="SMART" id="SM00448">
    <property type="entry name" value="REC"/>
    <property type="match status" value="1"/>
</dbReference>
<dbReference type="InterPro" id="IPR052893">
    <property type="entry name" value="TCS_response_regulator"/>
</dbReference>
<dbReference type="Pfam" id="PF00072">
    <property type="entry name" value="Response_reg"/>
    <property type="match status" value="1"/>
</dbReference>
<dbReference type="PROSITE" id="PS50110">
    <property type="entry name" value="RESPONSE_REGULATORY"/>
    <property type="match status" value="1"/>
</dbReference>
<gene>
    <name evidence="3" type="ORF">V1I91_09910</name>
</gene>
<feature type="domain" description="Response regulatory" evidence="2">
    <location>
        <begin position="7"/>
        <end position="128"/>
    </location>
</feature>
<name>A0ABU7IUT5_9FLAO</name>
<dbReference type="EMBL" id="JAZDDG010000004">
    <property type="protein sequence ID" value="MEE1976383.1"/>
    <property type="molecule type" value="Genomic_DNA"/>
</dbReference>
<comment type="caution">
    <text evidence="3">The sequence shown here is derived from an EMBL/GenBank/DDBJ whole genome shotgun (WGS) entry which is preliminary data.</text>
</comment>
<evidence type="ECO:0000259" key="2">
    <source>
        <dbReference type="PROSITE" id="PS50110"/>
    </source>
</evidence>
<dbReference type="PANTHER" id="PTHR44520">
    <property type="entry name" value="RESPONSE REGULATOR RCP1-RELATED"/>
    <property type="match status" value="1"/>
</dbReference>
<dbReference type="SUPFAM" id="SSF52172">
    <property type="entry name" value="CheY-like"/>
    <property type="match status" value="1"/>
</dbReference>
<organism evidence="3 4">
    <name type="scientific">Maribacter cobaltidurans</name>
    <dbReference type="NCBI Taxonomy" id="1178778"/>
    <lineage>
        <taxon>Bacteria</taxon>
        <taxon>Pseudomonadati</taxon>
        <taxon>Bacteroidota</taxon>
        <taxon>Flavobacteriia</taxon>
        <taxon>Flavobacteriales</taxon>
        <taxon>Flavobacteriaceae</taxon>
        <taxon>Maribacter</taxon>
    </lineage>
</organism>
<dbReference type="PANTHER" id="PTHR44520:SF2">
    <property type="entry name" value="RESPONSE REGULATOR RCP1"/>
    <property type="match status" value="1"/>
</dbReference>
<evidence type="ECO:0000256" key="1">
    <source>
        <dbReference type="PROSITE-ProRule" id="PRU00169"/>
    </source>
</evidence>
<sequence length="150" mass="17079">MNQAIQHIYLADDDSDDRTFFSDALNEIPVATSIEEFSNGVDLMAHLLNEDNTKPDAIFLDLKMPMMNGFECLSDIRDLSMLDDVPVIIYSTSFHEKDVERLKNMGATLYLKKPSSFNQLKTLLHKCLNYISTMAQNKSIPEPQFLISIL</sequence>